<accession>A0AAV6JCW8</accession>
<evidence type="ECO:0000256" key="5">
    <source>
        <dbReference type="SAM" id="Phobius"/>
    </source>
</evidence>
<evidence type="ECO:0000313" key="6">
    <source>
        <dbReference type="EMBL" id="KAG5537985.1"/>
    </source>
</evidence>
<dbReference type="Proteomes" id="UP000823749">
    <property type="component" value="Chromosome 8"/>
</dbReference>
<dbReference type="PROSITE" id="PS50293">
    <property type="entry name" value="TPR_REGION"/>
    <property type="match status" value="1"/>
</dbReference>
<organism evidence="6 7">
    <name type="scientific">Rhododendron griersonianum</name>
    <dbReference type="NCBI Taxonomy" id="479676"/>
    <lineage>
        <taxon>Eukaryota</taxon>
        <taxon>Viridiplantae</taxon>
        <taxon>Streptophyta</taxon>
        <taxon>Embryophyta</taxon>
        <taxon>Tracheophyta</taxon>
        <taxon>Spermatophyta</taxon>
        <taxon>Magnoliopsida</taxon>
        <taxon>eudicotyledons</taxon>
        <taxon>Gunneridae</taxon>
        <taxon>Pentapetalae</taxon>
        <taxon>asterids</taxon>
        <taxon>Ericales</taxon>
        <taxon>Ericaceae</taxon>
        <taxon>Ericoideae</taxon>
        <taxon>Rhodoreae</taxon>
        <taxon>Rhododendron</taxon>
    </lineage>
</organism>
<dbReference type="PANTHER" id="PTHR16193">
    <property type="entry name" value="TETRATRICOPEPTIDE REPEAT PROTEIN 27"/>
    <property type="match status" value="1"/>
</dbReference>
<dbReference type="SUPFAM" id="SSF48452">
    <property type="entry name" value="TPR-like"/>
    <property type="match status" value="1"/>
</dbReference>
<dbReference type="Gene3D" id="1.25.40.10">
    <property type="entry name" value="Tetratricopeptide repeat domain"/>
    <property type="match status" value="1"/>
</dbReference>
<evidence type="ECO:0000256" key="4">
    <source>
        <dbReference type="SAM" id="MobiDB-lite"/>
    </source>
</evidence>
<dbReference type="InterPro" id="IPR011990">
    <property type="entry name" value="TPR-like_helical_dom_sf"/>
</dbReference>
<evidence type="ECO:0000256" key="3">
    <source>
        <dbReference type="PROSITE-ProRule" id="PRU00339"/>
    </source>
</evidence>
<dbReference type="InterPro" id="IPR044244">
    <property type="entry name" value="TTC27/Emw1"/>
</dbReference>
<gene>
    <name evidence="6" type="ORF">RHGRI_025172</name>
</gene>
<evidence type="ECO:0000256" key="1">
    <source>
        <dbReference type="ARBA" id="ARBA00022737"/>
    </source>
</evidence>
<dbReference type="AlphaFoldDB" id="A0AAV6JCW8"/>
<keyword evidence="5" id="KW-1133">Transmembrane helix</keyword>
<reference evidence="6" key="1">
    <citation type="submission" date="2020-08" db="EMBL/GenBank/DDBJ databases">
        <title>Plant Genome Project.</title>
        <authorList>
            <person name="Zhang R.-G."/>
        </authorList>
    </citation>
    <scope>NUCLEOTIDE SEQUENCE</scope>
    <source>
        <strain evidence="6">WSP0</strain>
        <tissue evidence="6">Leaf</tissue>
    </source>
</reference>
<dbReference type="PANTHER" id="PTHR16193:SF0">
    <property type="entry name" value="TETRATRICOPEPTIDE REPEAT PROTEIN 27"/>
    <property type="match status" value="1"/>
</dbReference>
<keyword evidence="5" id="KW-0812">Transmembrane</keyword>
<feature type="transmembrane region" description="Helical" evidence="5">
    <location>
        <begin position="745"/>
        <end position="764"/>
    </location>
</feature>
<dbReference type="SMART" id="SM00028">
    <property type="entry name" value="TPR"/>
    <property type="match status" value="3"/>
</dbReference>
<sequence length="769" mass="85993">MASQEAQIASLRHYELRLLHCSLPPPSPTSSSCQPPDNDPAHPTLLIINDVVSSIKAGDYVGALSSAAARTAFKFPSLSSLEDSPDRFYSELVLERAESFLFDDESGNEIGTRFKAFLPFEKFPTLPIGTFEGGDGGTGHAEWEGWARNQLMAAGSGLPGKFSNLQYIVFAKILLTKLKDLLSEGKISSIDGIGSISWWLARLMLLQQRMLDELSSSLFDLLQVYTLETLQCFGTSEKVKSYWGTELQEGEAATIVSMLHLEAGMMDHTYGRVDSSRLHFESAELESGLQLSVTGSLGFRTVHQVEPKAQLLLVANPVTSNGVIDRPPVNPELHQNAHHHHETSEASNAAPLEAIQQAVILAQCLYIEKSTPHDEMQRWEMAPYIEAVDSQISSHFMLLFESSLGYYQTEFLDAYGQFVLGHKTFSWQLLRAFFARFLNLLLAHQVGLVLAIFSTRYVQDVYESSPGVVQRIYYCFGAYIPTIPALRKEYGELLVSFGSIGEAVKVFEDLELWDNLIYCYRLLEKKAAAVELIKMRLAEMPNDPRLWCSLGDVTSNDACYEKALEVSGNRSARAKRSLACNAYNRGDYEKSKILWEAAMALNALYPDGWVALGTAALKAGDVEKAMDAFTSAVQLDPDNGDAWNHIARLYALSQFLKSDNYANITLRTCFLYIFLFFGSSPFPARCGFTSYQVKFFHMSYLKSSKFGDVFMKQFLPFYDTFSILIFISALTIAKRRAYGVVCSRFMLRWFSATVIMTPIVTSLAKQVKK</sequence>
<keyword evidence="7" id="KW-1185">Reference proteome</keyword>
<keyword evidence="2 3" id="KW-0802">TPR repeat</keyword>
<keyword evidence="5" id="KW-0472">Membrane</keyword>
<feature type="repeat" description="TPR" evidence="3">
    <location>
        <begin position="606"/>
        <end position="639"/>
    </location>
</feature>
<proteinExistence type="predicted"/>
<feature type="transmembrane region" description="Helical" evidence="5">
    <location>
        <begin position="670"/>
        <end position="693"/>
    </location>
</feature>
<protein>
    <submittedName>
        <fullName evidence="6">Uncharacterized protein</fullName>
    </submittedName>
</protein>
<feature type="transmembrane region" description="Helical" evidence="5">
    <location>
        <begin position="714"/>
        <end position="733"/>
    </location>
</feature>
<keyword evidence="1" id="KW-0677">Repeat</keyword>
<dbReference type="Pfam" id="PF13428">
    <property type="entry name" value="TPR_14"/>
    <property type="match status" value="1"/>
</dbReference>
<dbReference type="EMBL" id="JACTNZ010000008">
    <property type="protein sequence ID" value="KAG5537985.1"/>
    <property type="molecule type" value="Genomic_DNA"/>
</dbReference>
<feature type="region of interest" description="Disordered" evidence="4">
    <location>
        <begin position="326"/>
        <end position="347"/>
    </location>
</feature>
<comment type="caution">
    <text evidence="6">The sequence shown here is derived from an EMBL/GenBank/DDBJ whole genome shotgun (WGS) entry which is preliminary data.</text>
</comment>
<dbReference type="PROSITE" id="PS50005">
    <property type="entry name" value="TPR"/>
    <property type="match status" value="1"/>
</dbReference>
<evidence type="ECO:0000256" key="2">
    <source>
        <dbReference type="ARBA" id="ARBA00022803"/>
    </source>
</evidence>
<dbReference type="InterPro" id="IPR019734">
    <property type="entry name" value="TPR_rpt"/>
</dbReference>
<name>A0AAV6JCW8_9ERIC</name>
<evidence type="ECO:0000313" key="7">
    <source>
        <dbReference type="Proteomes" id="UP000823749"/>
    </source>
</evidence>